<evidence type="ECO:0000313" key="4">
    <source>
        <dbReference type="Proteomes" id="UP000065511"/>
    </source>
</evidence>
<dbReference type="AlphaFoldDB" id="A0A0S3KBT4"/>
<accession>A0A0S3KBT4</accession>
<keyword evidence="4" id="KW-1185">Reference proteome</keyword>
<protein>
    <recommendedName>
        <fullName evidence="1">YokE-like PH domain-containing protein</fullName>
    </recommendedName>
</protein>
<reference evidence="3 5" key="1">
    <citation type="submission" date="2014-12" db="EMBL/GenBank/DDBJ databases">
        <title>Draft genome sequences of 29 type strains of Enterococci.</title>
        <authorList>
            <person name="Zhong Z."/>
            <person name="Sun Z."/>
            <person name="Liu W."/>
            <person name="Zhang W."/>
            <person name="Zhang H."/>
        </authorList>
    </citation>
    <scope>NUCLEOTIDE SEQUENCE [LARGE SCALE GENOMIC DNA]</scope>
    <source>
        <strain evidence="3 5">DSM 22801</strain>
    </source>
</reference>
<name>A0A0S3KBT4_9ENTE</name>
<sequence length="137" mass="16090">MNQAMKLDNIMAFVKETDIILIDDKNFIFGYVEPKFWKYMVFQAGAVADMKNLLVFFTEGEIILVGLSLSGDFTENISYLEHKDITEFEYKNGLMQTKIIFKYNDAKVVVKTPQVVLTSKWQMTNLKYLKEKNFFRK</sequence>
<proteinExistence type="predicted"/>
<dbReference type="EMBL" id="CP013614">
    <property type="protein sequence ID" value="ALS01777.1"/>
    <property type="molecule type" value="Genomic_DNA"/>
</dbReference>
<feature type="domain" description="YokE-like PH" evidence="1">
    <location>
        <begin position="49"/>
        <end position="111"/>
    </location>
</feature>
<reference evidence="2 4" key="2">
    <citation type="submission" date="2015-12" db="EMBL/GenBank/DDBJ databases">
        <authorList>
            <person name="Lauer A."/>
            <person name="Humrighouse B."/>
            <person name="Loparev V."/>
            <person name="Shewmaker P.L."/>
            <person name="Whitney A.M."/>
            <person name="McLaughlin R.W."/>
        </authorList>
    </citation>
    <scope>NUCLEOTIDE SEQUENCE [LARGE SCALE GENOMIC DNA]</scope>
    <source>
        <strain evidence="2 4">LMG 23085</strain>
    </source>
</reference>
<gene>
    <name evidence="2" type="ORF">ATZ33_10440</name>
    <name evidence="3" type="ORF">RV15_GL003421</name>
</gene>
<dbReference type="Proteomes" id="UP000183039">
    <property type="component" value="Unassembled WGS sequence"/>
</dbReference>
<dbReference type="RefSeq" id="WP_071877347.1">
    <property type="nucleotide sequence ID" value="NZ_JXLC01000008.1"/>
</dbReference>
<dbReference type="KEGG" id="ess:ATZ33_10440"/>
<dbReference type="InterPro" id="IPR039519">
    <property type="entry name" value="YokE-like_PH"/>
</dbReference>
<organism evidence="3 5">
    <name type="scientific">Enterococcus silesiacus</name>
    <dbReference type="NCBI Taxonomy" id="332949"/>
    <lineage>
        <taxon>Bacteria</taxon>
        <taxon>Bacillati</taxon>
        <taxon>Bacillota</taxon>
        <taxon>Bacilli</taxon>
        <taxon>Lactobacillales</taxon>
        <taxon>Enterococcaceae</taxon>
        <taxon>Enterococcus</taxon>
    </lineage>
</organism>
<evidence type="ECO:0000313" key="3">
    <source>
        <dbReference type="EMBL" id="OJG92036.1"/>
    </source>
</evidence>
<dbReference type="OrthoDB" id="2192855at2"/>
<dbReference type="Pfam" id="PF14470">
    <property type="entry name" value="bPH_3"/>
    <property type="match status" value="1"/>
</dbReference>
<dbReference type="Proteomes" id="UP000065511">
    <property type="component" value="Chromosome"/>
</dbReference>
<evidence type="ECO:0000313" key="2">
    <source>
        <dbReference type="EMBL" id="ALS01777.1"/>
    </source>
</evidence>
<dbReference type="EMBL" id="JXLC01000008">
    <property type="protein sequence ID" value="OJG92036.1"/>
    <property type="molecule type" value="Genomic_DNA"/>
</dbReference>
<evidence type="ECO:0000259" key="1">
    <source>
        <dbReference type="Pfam" id="PF14470"/>
    </source>
</evidence>
<evidence type="ECO:0000313" key="5">
    <source>
        <dbReference type="Proteomes" id="UP000183039"/>
    </source>
</evidence>